<name>A0A4U8ULN6_STECR</name>
<reference evidence="1 2" key="2">
    <citation type="journal article" date="2019" name="G3 (Bethesda)">
        <title>Hybrid Assembly of the Genome of the Entomopathogenic Nematode Steinernema carpocapsae Identifies the X-Chromosome.</title>
        <authorList>
            <person name="Serra L."/>
            <person name="Macchietto M."/>
            <person name="Macias-Munoz A."/>
            <person name="McGill C.J."/>
            <person name="Rodriguez I.M."/>
            <person name="Rodriguez B."/>
            <person name="Murad R."/>
            <person name="Mortazavi A."/>
        </authorList>
    </citation>
    <scope>NUCLEOTIDE SEQUENCE [LARGE SCALE GENOMIC DNA]</scope>
    <source>
        <strain evidence="1 2">ALL</strain>
    </source>
</reference>
<organism evidence="1 2">
    <name type="scientific">Steinernema carpocapsae</name>
    <name type="common">Entomopathogenic nematode</name>
    <dbReference type="NCBI Taxonomy" id="34508"/>
    <lineage>
        <taxon>Eukaryota</taxon>
        <taxon>Metazoa</taxon>
        <taxon>Ecdysozoa</taxon>
        <taxon>Nematoda</taxon>
        <taxon>Chromadorea</taxon>
        <taxon>Rhabditida</taxon>
        <taxon>Tylenchina</taxon>
        <taxon>Panagrolaimomorpha</taxon>
        <taxon>Strongyloidoidea</taxon>
        <taxon>Steinernematidae</taxon>
        <taxon>Steinernema</taxon>
    </lineage>
</organism>
<evidence type="ECO:0000313" key="1">
    <source>
        <dbReference type="EMBL" id="TMS33776.1"/>
    </source>
</evidence>
<dbReference type="Proteomes" id="UP000298663">
    <property type="component" value="Unassembled WGS sequence"/>
</dbReference>
<protein>
    <submittedName>
        <fullName evidence="1">Uncharacterized protein</fullName>
    </submittedName>
</protein>
<gene>
    <name evidence="1" type="ORF">L596_001473</name>
</gene>
<dbReference type="AlphaFoldDB" id="A0A4U8ULN6"/>
<reference evidence="1 2" key="1">
    <citation type="journal article" date="2015" name="Genome Biol.">
        <title>Comparative genomics of Steinernema reveals deeply conserved gene regulatory networks.</title>
        <authorList>
            <person name="Dillman A.R."/>
            <person name="Macchietto M."/>
            <person name="Porter C.F."/>
            <person name="Rogers A."/>
            <person name="Williams B."/>
            <person name="Antoshechkin I."/>
            <person name="Lee M.M."/>
            <person name="Goodwin Z."/>
            <person name="Lu X."/>
            <person name="Lewis E.E."/>
            <person name="Goodrich-Blair H."/>
            <person name="Stock S.P."/>
            <person name="Adams B.J."/>
            <person name="Sternberg P.W."/>
            <person name="Mortazavi A."/>
        </authorList>
    </citation>
    <scope>NUCLEOTIDE SEQUENCE [LARGE SCALE GENOMIC DNA]</scope>
    <source>
        <strain evidence="1 2">ALL</strain>
    </source>
</reference>
<evidence type="ECO:0000313" key="2">
    <source>
        <dbReference type="Proteomes" id="UP000298663"/>
    </source>
</evidence>
<proteinExistence type="predicted"/>
<sequence>MSVQSVLPLDPTLLKNAELPALWQPMGRNPIRDAIPTARLVVKNSKPTSVLRELWLIVVEATFVTKRWS</sequence>
<keyword evidence="2" id="KW-1185">Reference proteome</keyword>
<dbReference type="EMBL" id="AZBU02000001">
    <property type="protein sequence ID" value="TMS33776.1"/>
    <property type="molecule type" value="Genomic_DNA"/>
</dbReference>
<comment type="caution">
    <text evidence="1">The sequence shown here is derived from an EMBL/GenBank/DDBJ whole genome shotgun (WGS) entry which is preliminary data.</text>
</comment>
<accession>A0A4U8ULN6</accession>